<dbReference type="InterPro" id="IPR001851">
    <property type="entry name" value="ABC_transp_permease"/>
</dbReference>
<accession>A0ABS1F109</accession>
<gene>
    <name evidence="7" type="ORF">JHL17_06305</name>
</gene>
<keyword evidence="4 6" id="KW-1133">Transmembrane helix</keyword>
<sequence>MSGFSGMPFFGLTGRGMVLLVLAALGLAVAPFVADRYLVSVLTTVLWFAYVGQAWNVMMGFSGLLSLGHALYVGLGAYVSAALFVHFGIGPWAGMVLAMLVAVAAGCIIGFLGFRFGVKGVHFALLTIAFAEVARIGFDHITWVGGSGGFFLPVEAGASDPLNLRGSPMLFYYVALALVVAALLLSRALLHSRLGYQWLAVREEPDAAEASGVDLFRARMTAVAVSSALTALGGVFQAFYFNNLFPEQVFSMGRSIEIILPAIVGGIGTLIGPILGAFILTPLGEVLTFLIEAGGLDLPGLKQLFYGAALVAIVVFRPEGVWPWLARRLRLVRQPGDFRQPGEGA</sequence>
<dbReference type="InterPro" id="IPR043428">
    <property type="entry name" value="LivM-like"/>
</dbReference>
<feature type="transmembrane region" description="Helical" evidence="6">
    <location>
        <begin position="304"/>
        <end position="325"/>
    </location>
</feature>
<proteinExistence type="predicted"/>
<dbReference type="PANTHER" id="PTHR30482:SF10">
    <property type="entry name" value="HIGH-AFFINITY BRANCHED-CHAIN AMINO ACID TRANSPORT PROTEIN BRAE"/>
    <property type="match status" value="1"/>
</dbReference>
<evidence type="ECO:0000256" key="5">
    <source>
        <dbReference type="ARBA" id="ARBA00023136"/>
    </source>
</evidence>
<keyword evidence="5 6" id="KW-0472">Membrane</keyword>
<reference evidence="8" key="1">
    <citation type="submission" date="2021-01" db="EMBL/GenBank/DDBJ databases">
        <title>Genome public.</title>
        <authorList>
            <person name="Liu C."/>
            <person name="Sun Q."/>
        </authorList>
    </citation>
    <scope>NUCLEOTIDE SEQUENCE [LARGE SCALE GENOMIC DNA]</scope>
    <source>
        <strain evidence="8">YIM B02556</strain>
    </source>
</reference>
<dbReference type="Pfam" id="PF02653">
    <property type="entry name" value="BPD_transp_2"/>
    <property type="match status" value="1"/>
</dbReference>
<evidence type="ECO:0000256" key="6">
    <source>
        <dbReference type="SAM" id="Phobius"/>
    </source>
</evidence>
<comment type="subcellular location">
    <subcellularLocation>
        <location evidence="1">Cell membrane</location>
        <topology evidence="1">Multi-pass membrane protein</topology>
    </subcellularLocation>
</comment>
<feature type="transmembrane region" description="Helical" evidence="6">
    <location>
        <begin position="95"/>
        <end position="114"/>
    </location>
</feature>
<keyword evidence="2" id="KW-1003">Cell membrane</keyword>
<keyword evidence="3 6" id="KW-0812">Transmembrane</keyword>
<name>A0ABS1F109_9PROT</name>
<dbReference type="PANTHER" id="PTHR30482">
    <property type="entry name" value="HIGH-AFFINITY BRANCHED-CHAIN AMINO ACID TRANSPORT SYSTEM PERMEASE"/>
    <property type="match status" value="1"/>
</dbReference>
<evidence type="ECO:0000256" key="4">
    <source>
        <dbReference type="ARBA" id="ARBA00022989"/>
    </source>
</evidence>
<evidence type="ECO:0000256" key="3">
    <source>
        <dbReference type="ARBA" id="ARBA00022692"/>
    </source>
</evidence>
<protein>
    <submittedName>
        <fullName evidence="7">Branched-chain amino acid ABC transporter permease</fullName>
    </submittedName>
</protein>
<feature type="transmembrane region" description="Helical" evidence="6">
    <location>
        <begin position="44"/>
        <end position="64"/>
    </location>
</feature>
<dbReference type="Proteomes" id="UP000652760">
    <property type="component" value="Unassembled WGS sequence"/>
</dbReference>
<evidence type="ECO:0000313" key="7">
    <source>
        <dbReference type="EMBL" id="MBK1837017.1"/>
    </source>
</evidence>
<keyword evidence="8" id="KW-1185">Reference proteome</keyword>
<dbReference type="EMBL" id="JAENHM010000023">
    <property type="protein sequence ID" value="MBK1837017.1"/>
    <property type="molecule type" value="Genomic_DNA"/>
</dbReference>
<dbReference type="CDD" id="cd06581">
    <property type="entry name" value="TM_PBP1_LivM_like"/>
    <property type="match status" value="1"/>
</dbReference>
<feature type="transmembrane region" description="Helical" evidence="6">
    <location>
        <begin position="71"/>
        <end position="89"/>
    </location>
</feature>
<feature type="transmembrane region" description="Helical" evidence="6">
    <location>
        <begin position="170"/>
        <end position="190"/>
    </location>
</feature>
<dbReference type="RefSeq" id="WP_200191206.1">
    <property type="nucleotide sequence ID" value="NZ_JAENHM010000023.1"/>
</dbReference>
<feature type="transmembrane region" description="Helical" evidence="6">
    <location>
        <begin position="258"/>
        <end position="284"/>
    </location>
</feature>
<evidence type="ECO:0000313" key="8">
    <source>
        <dbReference type="Proteomes" id="UP000652760"/>
    </source>
</evidence>
<evidence type="ECO:0000256" key="1">
    <source>
        <dbReference type="ARBA" id="ARBA00004651"/>
    </source>
</evidence>
<comment type="caution">
    <text evidence="7">The sequence shown here is derived from an EMBL/GenBank/DDBJ whole genome shotgun (WGS) entry which is preliminary data.</text>
</comment>
<evidence type="ECO:0000256" key="2">
    <source>
        <dbReference type="ARBA" id="ARBA00022475"/>
    </source>
</evidence>
<organism evidence="7 8">
    <name type="scientific">Azospirillum endophyticum</name>
    <dbReference type="NCBI Taxonomy" id="2800326"/>
    <lineage>
        <taxon>Bacteria</taxon>
        <taxon>Pseudomonadati</taxon>
        <taxon>Pseudomonadota</taxon>
        <taxon>Alphaproteobacteria</taxon>
        <taxon>Rhodospirillales</taxon>
        <taxon>Azospirillaceae</taxon>
        <taxon>Azospirillum</taxon>
    </lineage>
</organism>